<evidence type="ECO:0000313" key="1">
    <source>
        <dbReference type="EMBL" id="RGV15678.1"/>
    </source>
</evidence>
<gene>
    <name evidence="1" type="ORF">DWW25_07840</name>
    <name evidence="2" type="ORF">SAMN04487924_10610</name>
</gene>
<dbReference type="EMBL" id="FNRP01000006">
    <property type="protein sequence ID" value="SEA41809.1"/>
    <property type="molecule type" value="Genomic_DNA"/>
</dbReference>
<dbReference type="PROSITE" id="PS51257">
    <property type="entry name" value="PROKAR_LIPOPROTEIN"/>
    <property type="match status" value="1"/>
</dbReference>
<name>A0A1H4B136_9BACE</name>
<dbReference type="AlphaFoldDB" id="A0A1H4B136"/>
<dbReference type="Pfam" id="PF16407">
    <property type="entry name" value="PKD_2"/>
    <property type="match status" value="1"/>
</dbReference>
<proteinExistence type="predicted"/>
<evidence type="ECO:0000313" key="4">
    <source>
        <dbReference type="Proteomes" id="UP000283369"/>
    </source>
</evidence>
<accession>A0A1H4B136</accession>
<evidence type="ECO:0000313" key="2">
    <source>
        <dbReference type="EMBL" id="SEA41809.1"/>
    </source>
</evidence>
<dbReference type="RefSeq" id="WP_074705662.1">
    <property type="nucleotide sequence ID" value="NZ_FNRP01000006.1"/>
</dbReference>
<protein>
    <submittedName>
        <fullName evidence="2">PKD-like family protein</fullName>
    </submittedName>
</protein>
<dbReference type="EMBL" id="QRYV01000015">
    <property type="protein sequence ID" value="RGV15678.1"/>
    <property type="molecule type" value="Genomic_DNA"/>
</dbReference>
<dbReference type="Proteomes" id="UP000183040">
    <property type="component" value="Unassembled WGS sequence"/>
</dbReference>
<reference evidence="1 4" key="2">
    <citation type="submission" date="2018-08" db="EMBL/GenBank/DDBJ databases">
        <title>A genome reference for cultivated species of the human gut microbiota.</title>
        <authorList>
            <person name="Zou Y."/>
            <person name="Xue W."/>
            <person name="Luo G."/>
        </authorList>
    </citation>
    <scope>NUCLEOTIDE SEQUENCE [LARGE SCALE GENOMIC DNA]</scope>
    <source>
        <strain evidence="1 4">AF14-7</strain>
    </source>
</reference>
<reference evidence="2 3" key="1">
    <citation type="submission" date="2016-10" db="EMBL/GenBank/DDBJ databases">
        <authorList>
            <person name="de Groot N.N."/>
        </authorList>
    </citation>
    <scope>NUCLEOTIDE SEQUENCE [LARGE SCALE GENOMIC DNA]</scope>
    <source>
        <strain evidence="2 3">NLAE-zl-G339</strain>
    </source>
</reference>
<dbReference type="InterPro" id="IPR032183">
    <property type="entry name" value="PKD-like"/>
</dbReference>
<evidence type="ECO:0000313" key="3">
    <source>
        <dbReference type="Proteomes" id="UP000183040"/>
    </source>
</evidence>
<sequence length="580" mass="65788">MKNILKYIFILAAIAGLSSCLDDENNYDYKKLNGLDGEITGMKKEYSLSYAEELTITPSFKFTIDKENPDVSYEWRLDGNLLVDEVKPSCSFRFERGGVHEVTYSVVDNKSGVKFSKSCTINVRSPFTRGWLVLSEGSGQESVLSFVGARTVIYEMPVTSPDGTQTGVVERDSLVYDQVVKNVLSGLGRNPKGLFLNAGYVSEYGEIYEISDEVGVKQERWAELNGNTLERSVYTDQEFQGDFPAAGFQPQDIAMTYSSKAVLNADGYIYWAVNTFANDYHTCTYVSIPLGKDRKFKGVYPSYRMNRYHCAIPALTQENEIVGLMDSALPYSFENPLLRESTINSQIFSVKKERYVSEDEDPDYKLGDWELISMMPASHVVPEEYLPYQDVRPGWVTILHKGGQYELFYFQWNISDSSRRPGIYNDYSSRLSLNGLSGYTDMAVFNNKQYVVIAEGANLWYFQYGMNEQAVLKKLHTFNSPIKALSANDITHRHSEFGNPAVGWQPEHNGQLGVALEDGTFSIYEVWETKEKGQKLSTEVSINQLFPDPKTTEPIDNKFGKMVDMIYKYGSIREFGDFTH</sequence>
<dbReference type="Proteomes" id="UP000283369">
    <property type="component" value="Unassembled WGS sequence"/>
</dbReference>
<organism evidence="2 3">
    <name type="scientific">Bacteroides xylanisolvens</name>
    <dbReference type="NCBI Taxonomy" id="371601"/>
    <lineage>
        <taxon>Bacteria</taxon>
        <taxon>Pseudomonadati</taxon>
        <taxon>Bacteroidota</taxon>
        <taxon>Bacteroidia</taxon>
        <taxon>Bacteroidales</taxon>
        <taxon>Bacteroidaceae</taxon>
        <taxon>Bacteroides</taxon>
    </lineage>
</organism>